<keyword evidence="2" id="KW-1185">Reference proteome</keyword>
<reference evidence="1 2" key="1">
    <citation type="submission" date="2023-03" db="EMBL/GenBank/DDBJ databases">
        <title>WGS of Gossypium arboreum.</title>
        <authorList>
            <person name="Yu D."/>
        </authorList>
    </citation>
    <scope>NUCLEOTIDE SEQUENCE [LARGE SCALE GENOMIC DNA]</scope>
    <source>
        <tissue evidence="1">Leaf</tissue>
    </source>
</reference>
<evidence type="ECO:0000313" key="1">
    <source>
        <dbReference type="EMBL" id="KAK5845394.1"/>
    </source>
</evidence>
<name>A0ABR0R1I6_GOSAR</name>
<accession>A0ABR0R1I6</accession>
<organism evidence="1 2">
    <name type="scientific">Gossypium arboreum</name>
    <name type="common">Tree cotton</name>
    <name type="synonym">Gossypium nanking</name>
    <dbReference type="NCBI Taxonomy" id="29729"/>
    <lineage>
        <taxon>Eukaryota</taxon>
        <taxon>Viridiplantae</taxon>
        <taxon>Streptophyta</taxon>
        <taxon>Embryophyta</taxon>
        <taxon>Tracheophyta</taxon>
        <taxon>Spermatophyta</taxon>
        <taxon>Magnoliopsida</taxon>
        <taxon>eudicotyledons</taxon>
        <taxon>Gunneridae</taxon>
        <taxon>Pentapetalae</taxon>
        <taxon>rosids</taxon>
        <taxon>malvids</taxon>
        <taxon>Malvales</taxon>
        <taxon>Malvaceae</taxon>
        <taxon>Malvoideae</taxon>
        <taxon>Gossypium</taxon>
    </lineage>
</organism>
<sequence>MTENEKYLSKQPIKPQRARGVLTDSFARVSLRSGSWSSRRKATKRASQGRSTLFFVHMNRVAIGKKYKDKVKNPSPHH</sequence>
<protein>
    <submittedName>
        <fullName evidence="1">Uncharacterized protein</fullName>
    </submittedName>
</protein>
<proteinExistence type="predicted"/>
<dbReference type="Proteomes" id="UP001358586">
    <property type="component" value="Chromosome 1"/>
</dbReference>
<gene>
    <name evidence="1" type="ORF">PVK06_001576</name>
</gene>
<dbReference type="EMBL" id="JARKNE010000001">
    <property type="protein sequence ID" value="KAK5845394.1"/>
    <property type="molecule type" value="Genomic_DNA"/>
</dbReference>
<evidence type="ECO:0000313" key="2">
    <source>
        <dbReference type="Proteomes" id="UP001358586"/>
    </source>
</evidence>
<comment type="caution">
    <text evidence="1">The sequence shown here is derived from an EMBL/GenBank/DDBJ whole genome shotgun (WGS) entry which is preliminary data.</text>
</comment>